<keyword evidence="2" id="KW-1185">Reference proteome</keyword>
<dbReference type="EMBL" id="JARKIE010000116">
    <property type="protein sequence ID" value="KAJ7681595.1"/>
    <property type="molecule type" value="Genomic_DNA"/>
</dbReference>
<evidence type="ECO:0000313" key="2">
    <source>
        <dbReference type="Proteomes" id="UP001221757"/>
    </source>
</evidence>
<gene>
    <name evidence="1" type="ORF">B0H17DRAFT_1138344</name>
</gene>
<dbReference type="AlphaFoldDB" id="A0AAD7D6J5"/>
<evidence type="ECO:0000313" key="1">
    <source>
        <dbReference type="EMBL" id="KAJ7681595.1"/>
    </source>
</evidence>
<accession>A0AAD7D6J5</accession>
<sequence>MIVPASYGTISSLTATNPTYRRNSQSASGKLRLSERTLVIAAHLLPLTGTDTVLTRTGTDTAAVPVTEQRALRNSRIEVLCNPVCKQSSGQNIHSAAWSRFRNIFNPVEMFIICNYGKIFSQPPNLEIAFKPSVDWEGRTSMRKSTYAFPKNFQLARWFKIHRRS</sequence>
<name>A0AAD7D6J5_MYCRO</name>
<comment type="caution">
    <text evidence="1">The sequence shown here is derived from an EMBL/GenBank/DDBJ whole genome shotgun (WGS) entry which is preliminary data.</text>
</comment>
<organism evidence="1 2">
    <name type="scientific">Mycena rosella</name>
    <name type="common">Pink bonnet</name>
    <name type="synonym">Agaricus rosellus</name>
    <dbReference type="NCBI Taxonomy" id="1033263"/>
    <lineage>
        <taxon>Eukaryota</taxon>
        <taxon>Fungi</taxon>
        <taxon>Dikarya</taxon>
        <taxon>Basidiomycota</taxon>
        <taxon>Agaricomycotina</taxon>
        <taxon>Agaricomycetes</taxon>
        <taxon>Agaricomycetidae</taxon>
        <taxon>Agaricales</taxon>
        <taxon>Marasmiineae</taxon>
        <taxon>Mycenaceae</taxon>
        <taxon>Mycena</taxon>
    </lineage>
</organism>
<reference evidence="1" key="1">
    <citation type="submission" date="2023-03" db="EMBL/GenBank/DDBJ databases">
        <title>Massive genome expansion in bonnet fungi (Mycena s.s.) driven by repeated elements and novel gene families across ecological guilds.</title>
        <authorList>
            <consortium name="Lawrence Berkeley National Laboratory"/>
            <person name="Harder C.B."/>
            <person name="Miyauchi S."/>
            <person name="Viragh M."/>
            <person name="Kuo A."/>
            <person name="Thoen E."/>
            <person name="Andreopoulos B."/>
            <person name="Lu D."/>
            <person name="Skrede I."/>
            <person name="Drula E."/>
            <person name="Henrissat B."/>
            <person name="Morin E."/>
            <person name="Kohler A."/>
            <person name="Barry K."/>
            <person name="LaButti K."/>
            <person name="Morin E."/>
            <person name="Salamov A."/>
            <person name="Lipzen A."/>
            <person name="Mereny Z."/>
            <person name="Hegedus B."/>
            <person name="Baldrian P."/>
            <person name="Stursova M."/>
            <person name="Weitz H."/>
            <person name="Taylor A."/>
            <person name="Grigoriev I.V."/>
            <person name="Nagy L.G."/>
            <person name="Martin F."/>
            <person name="Kauserud H."/>
        </authorList>
    </citation>
    <scope>NUCLEOTIDE SEQUENCE</scope>
    <source>
        <strain evidence="1">CBHHK067</strain>
    </source>
</reference>
<proteinExistence type="predicted"/>
<dbReference type="Proteomes" id="UP001221757">
    <property type="component" value="Unassembled WGS sequence"/>
</dbReference>
<protein>
    <submittedName>
        <fullName evidence="1">Uncharacterized protein</fullName>
    </submittedName>
</protein>